<protein>
    <submittedName>
        <fullName evidence="2">Uncharacterized protein</fullName>
    </submittedName>
</protein>
<sequence>MRRSLINLATSAERPMMTTTARPGRRLVRSLGIALPLVVALALAQPAAAGPREDNPGRGHAKQPVAEPAGAFDYTQVEGLSTDRFGSVEEALDLPMHDGTEVHIEVTRPAGADGVPVPGEFPVILEASPYHGAMADREGCGSCPSPAARTARRSA</sequence>
<evidence type="ECO:0000313" key="3">
    <source>
        <dbReference type="Proteomes" id="UP001324287"/>
    </source>
</evidence>
<dbReference type="Gene3D" id="3.40.50.1820">
    <property type="entry name" value="alpha/beta hydrolase"/>
    <property type="match status" value="1"/>
</dbReference>
<accession>A0ABZ1B366</accession>
<dbReference type="EMBL" id="CP141261">
    <property type="protein sequence ID" value="WRL65250.1"/>
    <property type="molecule type" value="Genomic_DNA"/>
</dbReference>
<organism evidence="2 3">
    <name type="scientific">Blastococcus brunescens</name>
    <dbReference type="NCBI Taxonomy" id="1564165"/>
    <lineage>
        <taxon>Bacteria</taxon>
        <taxon>Bacillati</taxon>
        <taxon>Actinomycetota</taxon>
        <taxon>Actinomycetes</taxon>
        <taxon>Geodermatophilales</taxon>
        <taxon>Geodermatophilaceae</taxon>
        <taxon>Blastococcus</taxon>
    </lineage>
</organism>
<name>A0ABZ1B366_9ACTN</name>
<dbReference type="InterPro" id="IPR029058">
    <property type="entry name" value="AB_hydrolase_fold"/>
</dbReference>
<reference evidence="2 3" key="1">
    <citation type="submission" date="2023-12" db="EMBL/GenBank/DDBJ databases">
        <title>Blastococcus brunescens sp. nov., an actonobacterium isolated from sandstone collected in sahara desert.</title>
        <authorList>
            <person name="Gtari M."/>
            <person name="Ghodhbane F."/>
        </authorList>
    </citation>
    <scope>NUCLEOTIDE SEQUENCE [LARGE SCALE GENOMIC DNA]</scope>
    <source>
        <strain evidence="2 3">BMG 8361</strain>
    </source>
</reference>
<evidence type="ECO:0000256" key="1">
    <source>
        <dbReference type="SAM" id="MobiDB-lite"/>
    </source>
</evidence>
<evidence type="ECO:0000313" key="2">
    <source>
        <dbReference type="EMBL" id="WRL65250.1"/>
    </source>
</evidence>
<keyword evidence="3" id="KW-1185">Reference proteome</keyword>
<gene>
    <name evidence="2" type="ORF">U6N30_06185</name>
</gene>
<proteinExistence type="predicted"/>
<feature type="region of interest" description="Disordered" evidence="1">
    <location>
        <begin position="49"/>
        <end position="73"/>
    </location>
</feature>
<feature type="region of interest" description="Disordered" evidence="1">
    <location>
        <begin position="135"/>
        <end position="155"/>
    </location>
</feature>
<dbReference type="Proteomes" id="UP001324287">
    <property type="component" value="Chromosome"/>
</dbReference>
<dbReference type="RefSeq" id="WP_324276574.1">
    <property type="nucleotide sequence ID" value="NZ_CP141261.1"/>
</dbReference>